<accession>A0A1L0BP82</accession>
<evidence type="ECO:0000313" key="4">
    <source>
        <dbReference type="Proteomes" id="UP000182660"/>
    </source>
</evidence>
<dbReference type="EMBL" id="FPLD01000079">
    <property type="protein sequence ID" value="SGZ06121.1"/>
    <property type="molecule type" value="Genomic_DNA"/>
</dbReference>
<reference evidence="2 4" key="2">
    <citation type="submission" date="2016-11" db="EMBL/GenBank/DDBJ databases">
        <authorList>
            <person name="Klemetsen T."/>
        </authorList>
    </citation>
    <scope>NUCLEOTIDE SEQUENCE [LARGE SCALE GENOMIC DNA]</scope>
    <source>
        <strain evidence="2">MT 2528</strain>
    </source>
</reference>
<sequence>MPSEINHYPFLKAHCAFAINEKILVIAAILTILAKFIR</sequence>
<evidence type="ECO:0000313" key="3">
    <source>
        <dbReference type="EMBL" id="SGZ06121.1"/>
    </source>
</evidence>
<keyword evidence="1" id="KW-0472">Membrane</keyword>
<evidence type="ECO:0000256" key="1">
    <source>
        <dbReference type="SAM" id="Phobius"/>
    </source>
</evidence>
<protein>
    <submittedName>
        <fullName evidence="3">Uncharacterized protein</fullName>
    </submittedName>
</protein>
<dbReference type="Proteomes" id="UP000182660">
    <property type="component" value="Unassembled WGS sequence"/>
</dbReference>
<dbReference type="EMBL" id="FPLJ01000062">
    <property type="protein sequence ID" value="SGY94583.1"/>
    <property type="molecule type" value="Genomic_DNA"/>
</dbReference>
<feature type="transmembrane region" description="Helical" evidence="1">
    <location>
        <begin position="16"/>
        <end position="37"/>
    </location>
</feature>
<dbReference type="Proteomes" id="UP000183794">
    <property type="component" value="Unassembled WGS sequence"/>
</dbReference>
<keyword evidence="1" id="KW-0812">Transmembrane</keyword>
<evidence type="ECO:0000313" key="5">
    <source>
        <dbReference type="Proteomes" id="UP000183794"/>
    </source>
</evidence>
<name>A0A1L0BP82_9GAMM</name>
<organism evidence="3 5">
    <name type="scientific">Moritella viscosa</name>
    <dbReference type="NCBI Taxonomy" id="80854"/>
    <lineage>
        <taxon>Bacteria</taxon>
        <taxon>Pseudomonadati</taxon>
        <taxon>Pseudomonadota</taxon>
        <taxon>Gammaproteobacteria</taxon>
        <taxon>Alteromonadales</taxon>
        <taxon>Moritellaceae</taxon>
        <taxon>Moritella</taxon>
    </lineage>
</organism>
<reference evidence="3 5" key="1">
    <citation type="submission" date="2016-11" db="EMBL/GenBank/DDBJ databases">
        <authorList>
            <person name="Jaros S."/>
            <person name="Januszkiewicz K."/>
            <person name="Wedrychowicz H."/>
        </authorList>
    </citation>
    <scope>NUCLEOTIDE SEQUENCE [LARGE SCALE GENOMIC DNA]</scope>
    <source>
        <strain evidence="3">NVI 5450</strain>
    </source>
</reference>
<gene>
    <name evidence="2" type="ORF">MT2528_2815</name>
    <name evidence="3" type="ORF">NVI5450_3008</name>
</gene>
<proteinExistence type="predicted"/>
<keyword evidence="4" id="KW-1185">Reference proteome</keyword>
<evidence type="ECO:0000313" key="2">
    <source>
        <dbReference type="EMBL" id="SGY94583.1"/>
    </source>
</evidence>
<dbReference type="AlphaFoldDB" id="A0A1L0BP82"/>
<keyword evidence="1" id="KW-1133">Transmembrane helix</keyword>